<keyword evidence="2 3" id="KW-0732">Signal</keyword>
<dbReference type="SUPFAM" id="SSF51294">
    <property type="entry name" value="Hedgehog/intein (Hint) domain"/>
    <property type="match status" value="1"/>
</dbReference>
<protein>
    <recommendedName>
        <fullName evidence="4">Hint domain-containing protein</fullName>
    </recommendedName>
</protein>
<dbReference type="PROSITE" id="PS50817">
    <property type="entry name" value="INTEIN_N_TER"/>
    <property type="match status" value="1"/>
</dbReference>
<keyword evidence="7" id="KW-1185">Reference proteome</keyword>
<dbReference type="InterPro" id="IPR001657">
    <property type="entry name" value="Hedgehog"/>
</dbReference>
<evidence type="ECO:0000313" key="5">
    <source>
        <dbReference type="EMBL" id="CAF0793348.1"/>
    </source>
</evidence>
<dbReference type="GO" id="GO:0016539">
    <property type="term" value="P:intein-mediated protein splicing"/>
    <property type="evidence" value="ECO:0007669"/>
    <property type="project" value="InterPro"/>
</dbReference>
<dbReference type="GO" id="GO:0010468">
    <property type="term" value="P:regulation of gene expression"/>
    <property type="evidence" value="ECO:0007669"/>
    <property type="project" value="TreeGrafter"/>
</dbReference>
<dbReference type="EMBL" id="CAJNOQ010000370">
    <property type="protein sequence ID" value="CAF0793348.1"/>
    <property type="molecule type" value="Genomic_DNA"/>
</dbReference>
<dbReference type="Pfam" id="PF01079">
    <property type="entry name" value="Hint"/>
    <property type="match status" value="1"/>
</dbReference>
<dbReference type="InterPro" id="IPR003587">
    <property type="entry name" value="Hint_dom_N"/>
</dbReference>
<evidence type="ECO:0000256" key="2">
    <source>
        <dbReference type="ARBA" id="ARBA00022729"/>
    </source>
</evidence>
<dbReference type="CDD" id="cd00081">
    <property type="entry name" value="Hint"/>
    <property type="match status" value="1"/>
</dbReference>
<keyword evidence="1" id="KW-0217">Developmental protein</keyword>
<dbReference type="InterPro" id="IPR050387">
    <property type="entry name" value="Hedgehog_Signaling"/>
</dbReference>
<dbReference type="PRINTS" id="PR00632">
    <property type="entry name" value="SONICHHOG"/>
</dbReference>
<dbReference type="GO" id="GO:0016540">
    <property type="term" value="P:protein autoprocessing"/>
    <property type="evidence" value="ECO:0007669"/>
    <property type="project" value="InterPro"/>
</dbReference>
<organism evidence="5 7">
    <name type="scientific">Didymodactylos carnosus</name>
    <dbReference type="NCBI Taxonomy" id="1234261"/>
    <lineage>
        <taxon>Eukaryota</taxon>
        <taxon>Metazoa</taxon>
        <taxon>Spiralia</taxon>
        <taxon>Gnathifera</taxon>
        <taxon>Rotifera</taxon>
        <taxon>Eurotatoria</taxon>
        <taxon>Bdelloidea</taxon>
        <taxon>Philodinida</taxon>
        <taxon>Philodinidae</taxon>
        <taxon>Didymodactylos</taxon>
    </lineage>
</organism>
<dbReference type="GO" id="GO:0005509">
    <property type="term" value="F:calcium ion binding"/>
    <property type="evidence" value="ECO:0007669"/>
    <property type="project" value="TreeGrafter"/>
</dbReference>
<dbReference type="GO" id="GO:0007267">
    <property type="term" value="P:cell-cell signaling"/>
    <property type="evidence" value="ECO:0007669"/>
    <property type="project" value="InterPro"/>
</dbReference>
<feature type="domain" description="Hint" evidence="4">
    <location>
        <begin position="110"/>
        <end position="209"/>
    </location>
</feature>
<dbReference type="PANTHER" id="PTHR11889">
    <property type="entry name" value="HEDGEHOG"/>
    <property type="match status" value="1"/>
</dbReference>
<gene>
    <name evidence="5" type="ORF">GPM918_LOCUS3119</name>
    <name evidence="6" type="ORF">SRO942_LOCUS3119</name>
</gene>
<dbReference type="GO" id="GO:0001708">
    <property type="term" value="P:cell fate specification"/>
    <property type="evidence" value="ECO:0007669"/>
    <property type="project" value="TreeGrafter"/>
</dbReference>
<dbReference type="InterPro" id="IPR006141">
    <property type="entry name" value="Intein_N"/>
</dbReference>
<evidence type="ECO:0000259" key="4">
    <source>
        <dbReference type="SMART" id="SM00306"/>
    </source>
</evidence>
<dbReference type="Gene3D" id="2.170.16.10">
    <property type="entry name" value="Hedgehog/Intein (Hint) domain"/>
    <property type="match status" value="1"/>
</dbReference>
<accession>A0A813SCW8</accession>
<dbReference type="GO" id="GO:0005615">
    <property type="term" value="C:extracellular space"/>
    <property type="evidence" value="ECO:0007669"/>
    <property type="project" value="TreeGrafter"/>
</dbReference>
<evidence type="ECO:0000313" key="6">
    <source>
        <dbReference type="EMBL" id="CAF3577741.1"/>
    </source>
</evidence>
<dbReference type="GO" id="GO:0005113">
    <property type="term" value="F:patched binding"/>
    <property type="evidence" value="ECO:0007669"/>
    <property type="project" value="TreeGrafter"/>
</dbReference>
<dbReference type="InterPro" id="IPR036844">
    <property type="entry name" value="Hint_dom_sf"/>
</dbReference>
<dbReference type="AlphaFoldDB" id="A0A813SCW8"/>
<proteinExistence type="predicted"/>
<dbReference type="Proteomes" id="UP000663829">
    <property type="component" value="Unassembled WGS sequence"/>
</dbReference>
<dbReference type="GO" id="GO:0048731">
    <property type="term" value="P:system development"/>
    <property type="evidence" value="ECO:0007669"/>
    <property type="project" value="UniProtKB-ARBA"/>
</dbReference>
<sequence length="307" mass="33734">MLKIVLCLLLVVSSVYSECRVEENPKGVIRCLSNIAAAFEALFTKNIQTLCNTGAAIAECVKPHMYGCVAQQISEGALDQISYLAVKCCPNKDGVLLDGCWIKELQTGVQKCFSLDSKVLLANGQEKLISQLKQGDAVYAFDDTNQNVITTEIIGMLDNEPEKFGLLKLLTTSSGRQLSLSSSHLIPTKSDGYLMAKNLQLDMKIYVVTSDKQLTVETIVNITDIWKQGYAAPLTQSGTIIVNNVAASCYATIKSHQLAHAVLAPMRWWYSLSKNTISDAYSIQNGVHWFPKTLFKIASFLLPSIIN</sequence>
<evidence type="ECO:0000313" key="7">
    <source>
        <dbReference type="Proteomes" id="UP000663829"/>
    </source>
</evidence>
<dbReference type="GO" id="GO:0007224">
    <property type="term" value="P:smoothened signaling pathway"/>
    <property type="evidence" value="ECO:0007669"/>
    <property type="project" value="TreeGrafter"/>
</dbReference>
<name>A0A813SCW8_9BILA</name>
<reference evidence="5" key="1">
    <citation type="submission" date="2021-02" db="EMBL/GenBank/DDBJ databases">
        <authorList>
            <person name="Nowell W R."/>
        </authorList>
    </citation>
    <scope>NUCLEOTIDE SEQUENCE</scope>
</reference>
<evidence type="ECO:0000256" key="1">
    <source>
        <dbReference type="ARBA" id="ARBA00022473"/>
    </source>
</evidence>
<evidence type="ECO:0000256" key="3">
    <source>
        <dbReference type="SAM" id="SignalP"/>
    </source>
</evidence>
<feature type="chain" id="PRO_5035597447" description="Hint domain-containing protein" evidence="3">
    <location>
        <begin position="18"/>
        <end position="307"/>
    </location>
</feature>
<dbReference type="EMBL" id="CAJOBC010000370">
    <property type="protein sequence ID" value="CAF3577741.1"/>
    <property type="molecule type" value="Genomic_DNA"/>
</dbReference>
<dbReference type="OrthoDB" id="5212at2759"/>
<dbReference type="SMART" id="SM00306">
    <property type="entry name" value="HintN"/>
    <property type="match status" value="1"/>
</dbReference>
<dbReference type="InterPro" id="IPR001767">
    <property type="entry name" value="Hedgehog_Hint"/>
</dbReference>
<dbReference type="PANTHER" id="PTHR11889:SF31">
    <property type="entry name" value="PROTEIN HEDGEHOG"/>
    <property type="match status" value="1"/>
</dbReference>
<dbReference type="Proteomes" id="UP000681722">
    <property type="component" value="Unassembled WGS sequence"/>
</dbReference>
<feature type="signal peptide" evidence="3">
    <location>
        <begin position="1"/>
        <end position="17"/>
    </location>
</feature>
<comment type="caution">
    <text evidence="5">The sequence shown here is derived from an EMBL/GenBank/DDBJ whole genome shotgun (WGS) entry which is preliminary data.</text>
</comment>